<dbReference type="Gene3D" id="3.40.50.1000">
    <property type="entry name" value="HAD superfamily/HAD-like"/>
    <property type="match status" value="1"/>
</dbReference>
<feature type="transmembrane region" description="Helical" evidence="6">
    <location>
        <begin position="380"/>
        <end position="401"/>
    </location>
</feature>
<sequence>MVVDLDGTLTRTDLLFETFWSALSKQQLSVVPIAARSLIEGRAALKRNLAKLGPIDVTHLPYNDAVVDHVRQWRDSGGRTALVTASDQTLADAVAAHLGLFDEVHGSNGSRNLKGPEKAAFLAERYGEFRFTYIGDAEDDIDVWRIAKAAVTVDLPPGRRVRVDALVKDAEHLTTRASRGAALLKALRPHQWMKNVLIFLPMAAAHQFDAITLGRTILAFVAFSVIASSVYLLNDLVDLGPDRLHPRKRHRPFASGALPLATGTVLAPGLMAVGMIISLLLGPLFFGVMVCYYAVTTAYSFKLKRLLIVDICALACLYTLRIVAGGVAPSITLSMWLLAFSMFFFFSLAAMKRQAELISGVAAGELTAHGRRYEVGDMPLMASMAVSSGYVAILVLALYLQSDSVHVLYANPLPLWGICLVLFYWISRMVMITHRGLMHDDPVVFAARDRISHACGALVFALALAGTIL</sequence>
<dbReference type="Pfam" id="PF00702">
    <property type="entry name" value="Hydrolase"/>
    <property type="match status" value="1"/>
</dbReference>
<evidence type="ECO:0000256" key="4">
    <source>
        <dbReference type="ARBA" id="ARBA00022989"/>
    </source>
</evidence>
<accession>A0A936YSW4</accession>
<dbReference type="Pfam" id="PF01040">
    <property type="entry name" value="UbiA"/>
    <property type="match status" value="1"/>
</dbReference>
<dbReference type="InterPro" id="IPR044878">
    <property type="entry name" value="UbiA_sf"/>
</dbReference>
<evidence type="ECO:0000256" key="5">
    <source>
        <dbReference type="ARBA" id="ARBA00023136"/>
    </source>
</evidence>
<dbReference type="SUPFAM" id="SSF56784">
    <property type="entry name" value="HAD-like"/>
    <property type="match status" value="1"/>
</dbReference>
<feature type="transmembrane region" description="Helical" evidence="6">
    <location>
        <begin position="213"/>
        <end position="233"/>
    </location>
</feature>
<gene>
    <name evidence="7" type="ORF">JJB09_16875</name>
</gene>
<keyword evidence="4 6" id="KW-1133">Transmembrane helix</keyword>
<dbReference type="GO" id="GO:0016765">
    <property type="term" value="F:transferase activity, transferring alkyl or aryl (other than methyl) groups"/>
    <property type="evidence" value="ECO:0007669"/>
    <property type="project" value="InterPro"/>
</dbReference>
<reference evidence="7" key="1">
    <citation type="submission" date="2021-01" db="EMBL/GenBank/DDBJ databases">
        <title>Rhizobium sp. strain KVB221 16S ribosomal RNA gene Genome sequencing and assembly.</title>
        <authorList>
            <person name="Kang M."/>
        </authorList>
    </citation>
    <scope>NUCLEOTIDE SEQUENCE</scope>
    <source>
        <strain evidence="7">KVB221</strain>
    </source>
</reference>
<keyword evidence="2" id="KW-1003">Cell membrane</keyword>
<feature type="transmembrane region" description="Helical" evidence="6">
    <location>
        <begin position="276"/>
        <end position="295"/>
    </location>
</feature>
<dbReference type="CDD" id="cd13963">
    <property type="entry name" value="PT_UbiA_2"/>
    <property type="match status" value="1"/>
</dbReference>
<dbReference type="Gene3D" id="1.10.357.140">
    <property type="entry name" value="UbiA prenyltransferase"/>
    <property type="match status" value="1"/>
</dbReference>
<evidence type="ECO:0000256" key="6">
    <source>
        <dbReference type="SAM" id="Phobius"/>
    </source>
</evidence>
<evidence type="ECO:0000256" key="2">
    <source>
        <dbReference type="ARBA" id="ARBA00022475"/>
    </source>
</evidence>
<dbReference type="InterPro" id="IPR023214">
    <property type="entry name" value="HAD_sf"/>
</dbReference>
<organism evidence="7 8">
    <name type="scientific">Rhizobium setariae</name>
    <dbReference type="NCBI Taxonomy" id="2801340"/>
    <lineage>
        <taxon>Bacteria</taxon>
        <taxon>Pseudomonadati</taxon>
        <taxon>Pseudomonadota</taxon>
        <taxon>Alphaproteobacteria</taxon>
        <taxon>Hyphomicrobiales</taxon>
        <taxon>Rhizobiaceae</taxon>
        <taxon>Rhizobium/Agrobacterium group</taxon>
        <taxon>Rhizobium</taxon>
    </lineage>
</organism>
<evidence type="ECO:0000313" key="7">
    <source>
        <dbReference type="EMBL" id="MBL0373699.1"/>
    </source>
</evidence>
<dbReference type="InterPro" id="IPR000537">
    <property type="entry name" value="UbiA_prenyltransferase"/>
</dbReference>
<feature type="transmembrane region" description="Helical" evidence="6">
    <location>
        <begin position="333"/>
        <end position="351"/>
    </location>
</feature>
<dbReference type="PANTHER" id="PTHR42723">
    <property type="entry name" value="CHLOROPHYLL SYNTHASE"/>
    <property type="match status" value="1"/>
</dbReference>
<evidence type="ECO:0000256" key="1">
    <source>
        <dbReference type="ARBA" id="ARBA00004141"/>
    </source>
</evidence>
<dbReference type="NCBIfam" id="NF006088">
    <property type="entry name" value="PRK08238.1"/>
    <property type="match status" value="1"/>
</dbReference>
<dbReference type="InterPro" id="IPR050475">
    <property type="entry name" value="Prenyltransferase_related"/>
</dbReference>
<comment type="subcellular location">
    <subcellularLocation>
        <location evidence="1">Membrane</location>
        <topology evidence="1">Multi-pass membrane protein</topology>
    </subcellularLocation>
</comment>
<feature type="transmembrane region" description="Helical" evidence="6">
    <location>
        <begin position="253"/>
        <end position="270"/>
    </location>
</feature>
<dbReference type="InterPro" id="IPR036412">
    <property type="entry name" value="HAD-like_sf"/>
</dbReference>
<protein>
    <submittedName>
        <fullName evidence="7">UbiA family prenyltransferase</fullName>
    </submittedName>
</protein>
<keyword evidence="8" id="KW-1185">Reference proteome</keyword>
<evidence type="ECO:0000256" key="3">
    <source>
        <dbReference type="ARBA" id="ARBA00022692"/>
    </source>
</evidence>
<proteinExistence type="predicted"/>
<dbReference type="PANTHER" id="PTHR42723:SF1">
    <property type="entry name" value="CHLOROPHYLL SYNTHASE, CHLOROPLASTIC"/>
    <property type="match status" value="1"/>
</dbReference>
<keyword evidence="3 6" id="KW-0812">Transmembrane</keyword>
<keyword evidence="5 6" id="KW-0472">Membrane</keyword>
<comment type="caution">
    <text evidence="7">The sequence shown here is derived from an EMBL/GenBank/DDBJ whole genome shotgun (WGS) entry which is preliminary data.</text>
</comment>
<dbReference type="AlphaFoldDB" id="A0A936YSW4"/>
<dbReference type="EMBL" id="JAEQNC010000009">
    <property type="protein sequence ID" value="MBL0373699.1"/>
    <property type="molecule type" value="Genomic_DNA"/>
</dbReference>
<dbReference type="GO" id="GO:0016020">
    <property type="term" value="C:membrane"/>
    <property type="evidence" value="ECO:0007669"/>
    <property type="project" value="UniProtKB-SubCell"/>
</dbReference>
<dbReference type="Proteomes" id="UP000633219">
    <property type="component" value="Unassembled WGS sequence"/>
</dbReference>
<dbReference type="RefSeq" id="WP_201660631.1">
    <property type="nucleotide sequence ID" value="NZ_JAEQNC010000009.1"/>
</dbReference>
<evidence type="ECO:0000313" key="8">
    <source>
        <dbReference type="Proteomes" id="UP000633219"/>
    </source>
</evidence>
<name>A0A936YSW4_9HYPH</name>
<feature type="transmembrane region" description="Helical" evidence="6">
    <location>
        <begin position="413"/>
        <end position="431"/>
    </location>
</feature>